<dbReference type="KEGG" id="aaco:K1I37_05835"/>
<evidence type="ECO:0000313" key="6">
    <source>
        <dbReference type="EMBL" id="UNO50012.1"/>
    </source>
</evidence>
<name>T0D2A8_ALIAG</name>
<organism evidence="6 7">
    <name type="scientific">Alicyclobacillus acidoterrestris (strain ATCC 49025 / DSM 3922 / CIP 106132 / NCIMB 13137 / GD3B)</name>
    <dbReference type="NCBI Taxonomy" id="1356854"/>
    <lineage>
        <taxon>Bacteria</taxon>
        <taxon>Bacillati</taxon>
        <taxon>Bacillota</taxon>
        <taxon>Bacilli</taxon>
        <taxon>Bacillales</taxon>
        <taxon>Alicyclobacillaceae</taxon>
        <taxon>Alicyclobacillus</taxon>
    </lineage>
</organism>
<dbReference type="SUPFAM" id="SSF51556">
    <property type="entry name" value="Metallo-dependent hydrolases"/>
    <property type="match status" value="1"/>
</dbReference>
<keyword evidence="4 6" id="KW-0378">Hydrolase</keyword>
<accession>T0D2A8</accession>
<dbReference type="GO" id="GO:0004157">
    <property type="term" value="F:dihydropyrimidinase activity"/>
    <property type="evidence" value="ECO:0007669"/>
    <property type="project" value="UniProtKB-EC"/>
</dbReference>
<dbReference type="InterPro" id="IPR011059">
    <property type="entry name" value="Metal-dep_hydrolase_composite"/>
</dbReference>
<dbReference type="CDD" id="cd01314">
    <property type="entry name" value="D-HYD"/>
    <property type="match status" value="1"/>
</dbReference>
<comment type="cofactor">
    <cofactor evidence="1">
        <name>Zn(2+)</name>
        <dbReference type="ChEBI" id="CHEBI:29105"/>
    </cofactor>
</comment>
<evidence type="ECO:0000256" key="4">
    <source>
        <dbReference type="ARBA" id="ARBA00022801"/>
    </source>
</evidence>
<dbReference type="InterPro" id="IPR032466">
    <property type="entry name" value="Metal_Hydrolase"/>
</dbReference>
<evidence type="ECO:0000256" key="3">
    <source>
        <dbReference type="ARBA" id="ARBA00022723"/>
    </source>
</evidence>
<protein>
    <submittedName>
        <fullName evidence="6">Dihydropyrimidinase</fullName>
        <ecNumber evidence="6">3.5.2.2</ecNumber>
    </submittedName>
</protein>
<feature type="modified residue" description="N6-carboxylysine" evidence="5">
    <location>
        <position position="150"/>
    </location>
</feature>
<gene>
    <name evidence="6" type="primary">hydA</name>
    <name evidence="6" type="ORF">K1I37_05835</name>
</gene>
<dbReference type="RefSeq" id="WP_021296668.1">
    <property type="nucleotide sequence ID" value="NZ_AURB01000133.1"/>
</dbReference>
<dbReference type="GO" id="GO:0046872">
    <property type="term" value="F:metal ion binding"/>
    <property type="evidence" value="ECO:0007669"/>
    <property type="project" value="UniProtKB-KW"/>
</dbReference>
<sequence length="481" mass="52304">MPKTLIKQGVIVTAADTYQGDILVEDERIVQIGQNLRPERDAEVIDATGCYVFPGAIDEHTHMAMPFNGTVTADWNTETVAAAIGGTTTIVDFAKQEKGDTLAHTAEVWKRRADGRTAIDYSLHVAITDLTDAVLDEIAHIVQSGVATLKLFMAYKGETMVDDATLLTTLQVARDVGALVMVHAENGDAIDILQRQLIAAGKTEPKYHAVSRPIEIEAEATRRAIALAKVADAPIFIVHVSGLDSLEEVRRARAAGQPVFAETCPQYLLLDESYLVLPDFEGAKYVCSPPLRAALNQEKLWHGLANGTLQAIGTDHCSFNFAQQKHLGAHDFRKIPNGVGGIENWIQLLYTYGVKTGRISLNQLVELTSTNPAKYMGLFPKKGTIAVGTDADIVVFDPAVEQTITAANQKQNSDYSVYEGFRIDGAPRHVLLRGKVIVTEGAYVGDLRDGQFVHANPYGAAYSTEREVTASAAEQIHHLFA</sequence>
<dbReference type="InterPro" id="IPR050378">
    <property type="entry name" value="Metallo-dep_Hydrolases_sf"/>
</dbReference>
<dbReference type="Gene3D" id="2.30.40.10">
    <property type="entry name" value="Urease, subunit C, domain 1"/>
    <property type="match status" value="1"/>
</dbReference>
<proteinExistence type="inferred from homology"/>
<dbReference type="GO" id="GO:0005829">
    <property type="term" value="C:cytosol"/>
    <property type="evidence" value="ECO:0007669"/>
    <property type="project" value="TreeGrafter"/>
</dbReference>
<dbReference type="Gene3D" id="3.20.20.140">
    <property type="entry name" value="Metal-dependent hydrolases"/>
    <property type="match status" value="1"/>
</dbReference>
<dbReference type="AlphaFoldDB" id="T0D2A8"/>
<accession>A0A9E6ZI00</accession>
<dbReference type="OrthoDB" id="9765462at2"/>
<evidence type="ECO:0000256" key="1">
    <source>
        <dbReference type="ARBA" id="ARBA00001947"/>
    </source>
</evidence>
<dbReference type="FunFam" id="3.20.20.140:FF:000076">
    <property type="entry name" value="Dihydropyrimidinase like 2"/>
    <property type="match status" value="1"/>
</dbReference>
<dbReference type="InterPro" id="IPR006680">
    <property type="entry name" value="Amidohydro-rel"/>
</dbReference>
<dbReference type="eggNOG" id="COG0044">
    <property type="taxonomic scope" value="Bacteria"/>
</dbReference>
<evidence type="ECO:0000313" key="7">
    <source>
        <dbReference type="Proteomes" id="UP000829401"/>
    </source>
</evidence>
<dbReference type="Proteomes" id="UP000829401">
    <property type="component" value="Chromosome"/>
</dbReference>
<dbReference type="SUPFAM" id="SSF51338">
    <property type="entry name" value="Composite domain of metallo-dependent hydrolases"/>
    <property type="match status" value="1"/>
</dbReference>
<dbReference type="InterPro" id="IPR011778">
    <property type="entry name" value="Hydantoinase/dihydroPyrase"/>
</dbReference>
<comment type="similarity">
    <text evidence="2">Belongs to the metallo-dependent hydrolases superfamily. Hydantoinase/dihydropyrimidinase family.</text>
</comment>
<comment type="PTM">
    <text evidence="5">Carbamylation allows a single lysine to coordinate two divalent metal cations.</text>
</comment>
<dbReference type="PANTHER" id="PTHR11647">
    <property type="entry name" value="HYDRANTOINASE/DIHYDROPYRIMIDINASE FAMILY MEMBER"/>
    <property type="match status" value="1"/>
</dbReference>
<keyword evidence="3" id="KW-0479">Metal-binding</keyword>
<dbReference type="PANTHER" id="PTHR11647:SF1">
    <property type="entry name" value="COLLAPSIN RESPONSE MEDIATOR PROTEIN"/>
    <property type="match status" value="1"/>
</dbReference>
<keyword evidence="7" id="KW-1185">Reference proteome</keyword>
<evidence type="ECO:0000256" key="5">
    <source>
        <dbReference type="PIRSR" id="PIRSR611778-50"/>
    </source>
</evidence>
<dbReference type="NCBIfam" id="TIGR02033">
    <property type="entry name" value="D-hydantoinase"/>
    <property type="match status" value="1"/>
</dbReference>
<dbReference type="EMBL" id="CP080467">
    <property type="protein sequence ID" value="UNO50012.1"/>
    <property type="molecule type" value="Genomic_DNA"/>
</dbReference>
<dbReference type="EC" id="3.5.2.2" evidence="6"/>
<dbReference type="STRING" id="1356854.N007_08020"/>
<dbReference type="Pfam" id="PF01979">
    <property type="entry name" value="Amidohydro_1"/>
    <property type="match status" value="1"/>
</dbReference>
<reference evidence="7" key="1">
    <citation type="journal article" date="2022" name="G3 (Bethesda)">
        <title>Unveiling the complete genome sequence of Alicyclobacillus acidoterrestris DSM 3922T, a taint-producing strain.</title>
        <authorList>
            <person name="Leonardo I.C."/>
            <person name="Barreto Crespo M.T."/>
            <person name="Gaspar F.B."/>
        </authorList>
    </citation>
    <scope>NUCLEOTIDE SEQUENCE [LARGE SCALE GENOMIC DNA]</scope>
    <source>
        <strain evidence="7">DSM 3922</strain>
    </source>
</reference>
<evidence type="ECO:0000256" key="2">
    <source>
        <dbReference type="ARBA" id="ARBA00008829"/>
    </source>
</evidence>